<feature type="non-terminal residue" evidence="3">
    <location>
        <position position="1"/>
    </location>
</feature>
<gene>
    <name evidence="3" type="ORF">PCOR1329_LOCUS28723</name>
</gene>
<dbReference type="EMBL" id="CAUYUJ010010658">
    <property type="protein sequence ID" value="CAK0829935.1"/>
    <property type="molecule type" value="Genomic_DNA"/>
</dbReference>
<keyword evidence="1" id="KW-0175">Coiled coil</keyword>
<proteinExistence type="predicted"/>
<evidence type="ECO:0000256" key="2">
    <source>
        <dbReference type="SAM" id="MobiDB-lite"/>
    </source>
</evidence>
<keyword evidence="4" id="KW-1185">Reference proteome</keyword>
<dbReference type="Proteomes" id="UP001189429">
    <property type="component" value="Unassembled WGS sequence"/>
</dbReference>
<comment type="caution">
    <text evidence="3">The sequence shown here is derived from an EMBL/GenBank/DDBJ whole genome shotgun (WGS) entry which is preliminary data.</text>
</comment>
<evidence type="ECO:0000313" key="3">
    <source>
        <dbReference type="EMBL" id="CAK0829935.1"/>
    </source>
</evidence>
<feature type="region of interest" description="Disordered" evidence="2">
    <location>
        <begin position="85"/>
        <end position="125"/>
    </location>
</feature>
<accession>A0ABN9SDI7</accession>
<feature type="compositionally biased region" description="Pro residues" evidence="2">
    <location>
        <begin position="313"/>
        <end position="323"/>
    </location>
</feature>
<feature type="region of interest" description="Disordered" evidence="2">
    <location>
        <begin position="302"/>
        <end position="349"/>
    </location>
</feature>
<feature type="coiled-coil region" evidence="1">
    <location>
        <begin position="262"/>
        <end position="296"/>
    </location>
</feature>
<feature type="region of interest" description="Disordered" evidence="2">
    <location>
        <begin position="1"/>
        <end position="32"/>
    </location>
</feature>
<sequence>RPARRSAEGAAGWPSRGARRRPPRVQRGASSMGSALCAAAPEFCCSGGERDSIQGDIARPQLYAAGSPTGASFTAEPVPWAKGGALSEAEGLGGGAERRPSVASTAELRPHTPAPNKRLPEARSASLRSAPAVLTKVGAASPPGAAALAQSAGVPAPKCAWWRLGSCYGAITADSKDRQAKDILHIRPALPLVAMAHKHWRPWPPIQDKALSRIEALNPMLLDKNDANEDTSEYEQEFAVTLTMPYSANDFDAHHIKQSDALSRAEKRFNKSQKELIKYVAQAENAKLDVDALKEDIRAQGAATAAAAMQGVTPPPPPPPAPPSVDAMGMYSMQQQQQQQRQQMVDLVR</sequence>
<reference evidence="3" key="1">
    <citation type="submission" date="2023-10" db="EMBL/GenBank/DDBJ databases">
        <authorList>
            <person name="Chen Y."/>
            <person name="Shah S."/>
            <person name="Dougan E. K."/>
            <person name="Thang M."/>
            <person name="Chan C."/>
        </authorList>
    </citation>
    <scope>NUCLEOTIDE SEQUENCE [LARGE SCALE GENOMIC DNA]</scope>
</reference>
<feature type="compositionally biased region" description="Low complexity" evidence="2">
    <location>
        <begin position="334"/>
        <end position="343"/>
    </location>
</feature>
<evidence type="ECO:0000256" key="1">
    <source>
        <dbReference type="SAM" id="Coils"/>
    </source>
</evidence>
<name>A0ABN9SDI7_9DINO</name>
<organism evidence="3 4">
    <name type="scientific">Prorocentrum cordatum</name>
    <dbReference type="NCBI Taxonomy" id="2364126"/>
    <lineage>
        <taxon>Eukaryota</taxon>
        <taxon>Sar</taxon>
        <taxon>Alveolata</taxon>
        <taxon>Dinophyceae</taxon>
        <taxon>Prorocentrales</taxon>
        <taxon>Prorocentraceae</taxon>
        <taxon>Prorocentrum</taxon>
    </lineage>
</organism>
<evidence type="ECO:0000313" key="4">
    <source>
        <dbReference type="Proteomes" id="UP001189429"/>
    </source>
</evidence>
<protein>
    <submittedName>
        <fullName evidence="3">Uncharacterized protein</fullName>
    </submittedName>
</protein>